<dbReference type="AlphaFoldDB" id="A0A3S3ZQ92"/>
<gene>
    <name evidence="2" type="ORF">ELQ90_10320</name>
</gene>
<accession>A0A3S3ZQ92</accession>
<protein>
    <submittedName>
        <fullName evidence="2">ATP-binding protein</fullName>
    </submittedName>
</protein>
<dbReference type="Proteomes" id="UP000288547">
    <property type="component" value="Unassembled WGS sequence"/>
</dbReference>
<evidence type="ECO:0000313" key="3">
    <source>
        <dbReference type="Proteomes" id="UP000288547"/>
    </source>
</evidence>
<evidence type="ECO:0000313" key="2">
    <source>
        <dbReference type="EMBL" id="RWZ51166.1"/>
    </source>
</evidence>
<comment type="caution">
    <text evidence="2">The sequence shown here is derived from an EMBL/GenBank/DDBJ whole genome shotgun (WGS) entry which is preliminary data.</text>
</comment>
<organism evidence="2 3">
    <name type="scientific">Labedella phragmitis</name>
    <dbReference type="NCBI Taxonomy" id="2498849"/>
    <lineage>
        <taxon>Bacteria</taxon>
        <taxon>Bacillati</taxon>
        <taxon>Actinomycetota</taxon>
        <taxon>Actinomycetes</taxon>
        <taxon>Micrococcales</taxon>
        <taxon>Microbacteriaceae</taxon>
        <taxon>Labedella</taxon>
    </lineage>
</organism>
<keyword evidence="2" id="KW-0067">ATP-binding</keyword>
<dbReference type="GO" id="GO:0005524">
    <property type="term" value="F:ATP binding"/>
    <property type="evidence" value="ECO:0007669"/>
    <property type="project" value="UniProtKB-KW"/>
</dbReference>
<reference evidence="2 3" key="1">
    <citation type="submission" date="2018-12" db="EMBL/GenBank/DDBJ databases">
        <authorList>
            <person name="Li F."/>
        </authorList>
    </citation>
    <scope>NUCLEOTIDE SEQUENCE [LARGE SCALE GENOMIC DNA]</scope>
    <source>
        <strain evidence="2 3">11W25H-1</strain>
    </source>
</reference>
<dbReference type="InterPro" id="IPR003594">
    <property type="entry name" value="HATPase_dom"/>
</dbReference>
<dbReference type="Pfam" id="PF13581">
    <property type="entry name" value="HATPase_c_2"/>
    <property type="match status" value="1"/>
</dbReference>
<dbReference type="InterPro" id="IPR036890">
    <property type="entry name" value="HATPase_C_sf"/>
</dbReference>
<dbReference type="EMBL" id="RZNB01000003">
    <property type="protein sequence ID" value="RWZ51166.1"/>
    <property type="molecule type" value="Genomic_DNA"/>
</dbReference>
<name>A0A3S3ZQ92_9MICO</name>
<feature type="domain" description="Histidine kinase/HSP90-like ATPase" evidence="1">
    <location>
        <begin position="19"/>
        <end position="138"/>
    </location>
</feature>
<dbReference type="CDD" id="cd16936">
    <property type="entry name" value="HATPase_RsbW-like"/>
    <property type="match status" value="1"/>
</dbReference>
<dbReference type="Gene3D" id="3.30.565.10">
    <property type="entry name" value="Histidine kinase-like ATPase, C-terminal domain"/>
    <property type="match status" value="1"/>
</dbReference>
<proteinExistence type="predicted"/>
<keyword evidence="2" id="KW-0547">Nucleotide-binding</keyword>
<dbReference type="OrthoDB" id="159434at2"/>
<evidence type="ECO:0000259" key="1">
    <source>
        <dbReference type="Pfam" id="PF13581"/>
    </source>
</evidence>
<dbReference type="SUPFAM" id="SSF55874">
    <property type="entry name" value="ATPase domain of HSP90 chaperone/DNA topoisomerase II/histidine kinase"/>
    <property type="match status" value="1"/>
</dbReference>
<keyword evidence="3" id="KW-1185">Reference proteome</keyword>
<sequence length="142" mass="15511">MPRTRPTVTELARRLTTPPDTVDAVHDLLDRLWAVEPTITDEDRMRFETALIELASNVVQHGDRGSGVDWSVNVTCDPSVLSAQLVDSAPPISLDVDARLSMPSELAEDGRGLAFVRLLVDSATFANTAAGNEWRISKNRAT</sequence>